<dbReference type="PANTHER" id="PTHR42847">
    <property type="entry name" value="ALKANESULFONATE MONOOXYGENASE"/>
    <property type="match status" value="1"/>
</dbReference>
<dbReference type="InterPro" id="IPR019921">
    <property type="entry name" value="Lucif-like_OxRdtase_Rv2161c"/>
</dbReference>
<keyword evidence="4" id="KW-0503">Monooxygenase</keyword>
<feature type="non-terminal residue" evidence="6">
    <location>
        <position position="1"/>
    </location>
</feature>
<keyword evidence="1" id="KW-0285">Flavoprotein</keyword>
<dbReference type="SUPFAM" id="SSF51679">
    <property type="entry name" value="Bacterial luciferase-like"/>
    <property type="match status" value="1"/>
</dbReference>
<evidence type="ECO:0000256" key="3">
    <source>
        <dbReference type="ARBA" id="ARBA00023002"/>
    </source>
</evidence>
<proteinExistence type="predicted"/>
<dbReference type="NCBIfam" id="TIGR03619">
    <property type="entry name" value="F420_Rv2161c"/>
    <property type="match status" value="1"/>
</dbReference>
<dbReference type="AlphaFoldDB" id="A0A382RJK3"/>
<dbReference type="Pfam" id="PF00296">
    <property type="entry name" value="Bac_luciferase"/>
    <property type="match status" value="1"/>
</dbReference>
<name>A0A382RJK3_9ZZZZ</name>
<dbReference type="EMBL" id="UINC01121857">
    <property type="protein sequence ID" value="SVC97307.1"/>
    <property type="molecule type" value="Genomic_DNA"/>
</dbReference>
<evidence type="ECO:0000259" key="5">
    <source>
        <dbReference type="Pfam" id="PF00296"/>
    </source>
</evidence>
<dbReference type="PANTHER" id="PTHR42847:SF4">
    <property type="entry name" value="ALKANESULFONATE MONOOXYGENASE-RELATED"/>
    <property type="match status" value="1"/>
</dbReference>
<evidence type="ECO:0000256" key="2">
    <source>
        <dbReference type="ARBA" id="ARBA00022643"/>
    </source>
</evidence>
<dbReference type="InterPro" id="IPR011251">
    <property type="entry name" value="Luciferase-like_dom"/>
</dbReference>
<dbReference type="GO" id="GO:0008726">
    <property type="term" value="F:alkanesulfonate monooxygenase activity"/>
    <property type="evidence" value="ECO:0007669"/>
    <property type="project" value="TreeGrafter"/>
</dbReference>
<reference evidence="6" key="1">
    <citation type="submission" date="2018-05" db="EMBL/GenBank/DDBJ databases">
        <authorList>
            <person name="Lanie J.A."/>
            <person name="Ng W.-L."/>
            <person name="Kazmierczak K.M."/>
            <person name="Andrzejewski T.M."/>
            <person name="Davidsen T.M."/>
            <person name="Wayne K.J."/>
            <person name="Tettelin H."/>
            <person name="Glass J.I."/>
            <person name="Rusch D."/>
            <person name="Podicherti R."/>
            <person name="Tsui H.-C.T."/>
            <person name="Winkler M.E."/>
        </authorList>
    </citation>
    <scope>NUCLEOTIDE SEQUENCE</scope>
</reference>
<evidence type="ECO:0000313" key="6">
    <source>
        <dbReference type="EMBL" id="SVC97307.1"/>
    </source>
</evidence>
<accession>A0A382RJK3</accession>
<evidence type="ECO:0000256" key="1">
    <source>
        <dbReference type="ARBA" id="ARBA00022630"/>
    </source>
</evidence>
<feature type="domain" description="Luciferase-like" evidence="5">
    <location>
        <begin position="1"/>
        <end position="170"/>
    </location>
</feature>
<evidence type="ECO:0000256" key="4">
    <source>
        <dbReference type="ARBA" id="ARBA00023033"/>
    </source>
</evidence>
<keyword evidence="3" id="KW-0560">Oxidoreductase</keyword>
<dbReference type="InterPro" id="IPR050172">
    <property type="entry name" value="SsuD_RutA_monooxygenase"/>
</dbReference>
<dbReference type="GO" id="GO:0046306">
    <property type="term" value="P:alkanesulfonate catabolic process"/>
    <property type="evidence" value="ECO:0007669"/>
    <property type="project" value="TreeGrafter"/>
</dbReference>
<dbReference type="InterPro" id="IPR036661">
    <property type="entry name" value="Luciferase-like_sf"/>
</dbReference>
<organism evidence="6">
    <name type="scientific">marine metagenome</name>
    <dbReference type="NCBI Taxonomy" id="408172"/>
    <lineage>
        <taxon>unclassified sequences</taxon>
        <taxon>metagenomes</taxon>
        <taxon>ecological metagenomes</taxon>
    </lineage>
</organism>
<keyword evidence="2" id="KW-0288">FMN</keyword>
<gene>
    <name evidence="6" type="ORF">METZ01_LOCUS350161</name>
</gene>
<sequence>LAAAAAVTDRLKLGTGIALVVQRDPIHTAKEVATIDVLSDGRFLFGIGAGWNLEEMANHGTDPARRFGLMRERVEAMKAIWAAEEAEYHGDQVDFGPIVQNPKPVQKPHPPIHVGGVYPGGLRRAVRYGDGWMPIAGRGDSDPGGWVRARDEECARVGRAPAAVEISVYAAPQDPARLADLAEAGIDRVMFGLPPEGPETVLPILDRLAGLVGGLSGG</sequence>
<protein>
    <recommendedName>
        <fullName evidence="5">Luciferase-like domain-containing protein</fullName>
    </recommendedName>
</protein>
<dbReference type="Gene3D" id="3.20.20.30">
    <property type="entry name" value="Luciferase-like domain"/>
    <property type="match status" value="1"/>
</dbReference>